<dbReference type="EMBL" id="SRXT01000004">
    <property type="protein sequence ID" value="TGX53176.1"/>
    <property type="molecule type" value="Genomic_DNA"/>
</dbReference>
<organism evidence="1 2">
    <name type="scientific">Sphingomonas gei</name>
    <dbReference type="NCBI Taxonomy" id="1395960"/>
    <lineage>
        <taxon>Bacteria</taxon>
        <taxon>Pseudomonadati</taxon>
        <taxon>Pseudomonadota</taxon>
        <taxon>Alphaproteobacteria</taxon>
        <taxon>Sphingomonadales</taxon>
        <taxon>Sphingomonadaceae</taxon>
        <taxon>Sphingomonas</taxon>
    </lineage>
</organism>
<comment type="caution">
    <text evidence="1">The sequence shown here is derived from an EMBL/GenBank/DDBJ whole genome shotgun (WGS) entry which is preliminary data.</text>
</comment>
<proteinExistence type="predicted"/>
<dbReference type="Pfam" id="PF18928">
    <property type="entry name" value="DUF5677"/>
    <property type="match status" value="1"/>
</dbReference>
<name>A0A4S1XE35_9SPHN</name>
<dbReference type="AlphaFoldDB" id="A0A4S1XE35"/>
<accession>A0A4S1XE35</accession>
<keyword evidence="2" id="KW-1185">Reference proteome</keyword>
<dbReference type="OrthoDB" id="8478673at2"/>
<dbReference type="Proteomes" id="UP000306147">
    <property type="component" value="Unassembled WGS sequence"/>
</dbReference>
<sequence length="289" mass="32717">MYTEDMISAQREWAEEGLMSARKLLPLMAPVATHPWQPGERQTIGFLLSATARASESALLLCAYGQLWDADILARSVLEGSLKFAYMLQSPTTFDDRHSEFAHDLFSVALMKDHRKCVELLDAVTDPDHPQWRPIRDRLLADDELAELSATYDRVHRRELENRWGFTGLVGELSRSGDPLFRNLGGMAQSYSMASHIHHMDMVGASIPLDRDRRSPERRETIHVAHEGRLISDILMFLYLRLGVGYRFVGVDAAPLAEARSTIRAINEKFHVAHATWMDVEYPSADVGE</sequence>
<reference evidence="1 2" key="1">
    <citation type="submission" date="2019-04" db="EMBL/GenBank/DDBJ databases">
        <title>Sphingomonas psychrotolerans sp. nov., isolated from soil in the Tianshan Mountains, Xinjiang, China.</title>
        <authorList>
            <person name="Luo Y."/>
            <person name="Sheng H."/>
        </authorList>
    </citation>
    <scope>NUCLEOTIDE SEQUENCE [LARGE SCALE GENOMIC DNA]</scope>
    <source>
        <strain evidence="1 2">ZFGT-11</strain>
    </source>
</reference>
<dbReference type="RefSeq" id="WP_135963686.1">
    <property type="nucleotide sequence ID" value="NZ_SRXT01000004.1"/>
</dbReference>
<dbReference type="InterPro" id="IPR043733">
    <property type="entry name" value="DUF5677"/>
</dbReference>
<evidence type="ECO:0000313" key="2">
    <source>
        <dbReference type="Proteomes" id="UP000306147"/>
    </source>
</evidence>
<protein>
    <submittedName>
        <fullName evidence="1">Uncharacterized protein</fullName>
    </submittedName>
</protein>
<evidence type="ECO:0000313" key="1">
    <source>
        <dbReference type="EMBL" id="TGX53176.1"/>
    </source>
</evidence>
<gene>
    <name evidence="1" type="ORF">E5A73_09915</name>
</gene>